<dbReference type="InterPro" id="IPR033454">
    <property type="entry name" value="RecG_wedge"/>
</dbReference>
<evidence type="ECO:0000256" key="1">
    <source>
        <dbReference type="ARBA" id="ARBA00022741"/>
    </source>
</evidence>
<dbReference type="PANTHER" id="PTHR47964:SF1">
    <property type="entry name" value="ATP-DEPENDENT DNA HELICASE HOMOLOG RECG, CHLOROPLASTIC"/>
    <property type="match status" value="1"/>
</dbReference>
<sequence length="716" mass="77259">MAENVTVSIASSRLAQTCALGGDVSRLRFATGARLEALHRMGVRTVRDLLLTLPRRYLDFTRVTTVAGANLGEEATVVGRVDRVELKRPRPKMSISEVFIQDDTGVMRASFFKQPWVAEQLKPQDLVALSGKVGFSYGFKEMRSPFHEVIAKAGETSGYARLLPVHPLSEGLSAAWMRRIVSSALADIADPCDFLPAGLAAAHGLDPLGRALRYAHFPRTLAGAEQARRRLAYDELLCLQLALRGRHDLEGGSRTGRPHVVEGPHLEALRASLPFSLTEEQAQAVGEILADMREPRPMNRLLLGDVGTGKTVVAACAMAACADTGTQCAVMAPTSVLANQYAEKVGPLLDAADVSWRLITGSTPAKERAAFTEAIREGDVTVVFGTSAILSADVEFCDLTLVVVDEQHRFGVDQRSRLAQKGSVADVLSMTATPIPRTLALSVYGDVEVSRITQRPVKGAGVNTKVVPPESLDLAYGAIREEIEAGHQAYVVCPLVEDKDDPAGVENPSGDERKLKSAVAAQRELSRSIFPARSVGLLHGRMSPAEKDAVMKRFRSGETDILVSTTVIEVGVDVPNATAMLVYDADCFGLATLHQLRGRVGRGSVSGRVFLETSAKRGTPARKRLTALEHTSDGFALAEMDLELRHEGDILGYRQSGLATLRLVDLAADADLVEAAHSDAQALLREDPALERPEHRPLAIEVRERHALYFEEGGGA</sequence>
<dbReference type="SUPFAM" id="SSF52540">
    <property type="entry name" value="P-loop containing nucleoside triphosphate hydrolases"/>
    <property type="match status" value="2"/>
</dbReference>
<keyword evidence="2" id="KW-0227">DNA damage</keyword>
<dbReference type="InterPro" id="IPR045562">
    <property type="entry name" value="RecG_dom3_C"/>
</dbReference>
<keyword evidence="7" id="KW-0234">DNA repair</keyword>
<dbReference type="SMART" id="SM00487">
    <property type="entry name" value="DEXDc"/>
    <property type="match status" value="1"/>
</dbReference>
<dbReference type="GO" id="GO:0003678">
    <property type="term" value="F:DNA helicase activity"/>
    <property type="evidence" value="ECO:0007669"/>
    <property type="project" value="UniProtKB-EC"/>
</dbReference>
<dbReference type="CDD" id="cd04488">
    <property type="entry name" value="RecG_wedge_OBF"/>
    <property type="match status" value="1"/>
</dbReference>
<dbReference type="InterPro" id="IPR011545">
    <property type="entry name" value="DEAD/DEAH_box_helicase_dom"/>
</dbReference>
<dbReference type="RefSeq" id="WP_283712465.1">
    <property type="nucleotide sequence ID" value="NZ_JASJEW010000001.1"/>
</dbReference>
<dbReference type="PROSITE" id="PS51192">
    <property type="entry name" value="HELICASE_ATP_BIND_1"/>
    <property type="match status" value="1"/>
</dbReference>
<keyword evidence="4 11" id="KW-0347">Helicase</keyword>
<dbReference type="SUPFAM" id="SSF50249">
    <property type="entry name" value="Nucleic acid-binding proteins"/>
    <property type="match status" value="1"/>
</dbReference>
<evidence type="ECO:0000259" key="10">
    <source>
        <dbReference type="PROSITE" id="PS51194"/>
    </source>
</evidence>
<dbReference type="InterPro" id="IPR012340">
    <property type="entry name" value="NA-bd_OB-fold"/>
</dbReference>
<reference evidence="11" key="1">
    <citation type="submission" date="2023-05" db="EMBL/GenBank/DDBJ databases">
        <title>[olsenella] sp. nov., isolated from a pig farm feces dump.</title>
        <authorList>
            <person name="Chang Y.-H."/>
        </authorList>
    </citation>
    <scope>NUCLEOTIDE SEQUENCE</scope>
    <source>
        <strain evidence="11">YH-ols2217</strain>
    </source>
</reference>
<evidence type="ECO:0000256" key="6">
    <source>
        <dbReference type="ARBA" id="ARBA00023125"/>
    </source>
</evidence>
<dbReference type="EMBL" id="JASJEX010000001">
    <property type="protein sequence ID" value="MDJ1128825.1"/>
    <property type="molecule type" value="Genomic_DNA"/>
</dbReference>
<evidence type="ECO:0000256" key="5">
    <source>
        <dbReference type="ARBA" id="ARBA00022840"/>
    </source>
</evidence>
<dbReference type="PANTHER" id="PTHR47964">
    <property type="entry name" value="ATP-DEPENDENT DNA HELICASE HOMOLOG RECG, CHLOROPLASTIC"/>
    <property type="match status" value="1"/>
</dbReference>
<dbReference type="InterPro" id="IPR001650">
    <property type="entry name" value="Helicase_C-like"/>
</dbReference>
<feature type="domain" description="Helicase C-terminal" evidence="10">
    <location>
        <begin position="471"/>
        <end position="643"/>
    </location>
</feature>
<accession>A0ABT6ZIE1</accession>
<evidence type="ECO:0000256" key="8">
    <source>
        <dbReference type="ARBA" id="ARBA00049819"/>
    </source>
</evidence>
<dbReference type="Pfam" id="PF17191">
    <property type="entry name" value="RecG_wedge"/>
    <property type="match status" value="1"/>
</dbReference>
<dbReference type="Gene3D" id="2.40.50.140">
    <property type="entry name" value="Nucleic acid-binding proteins"/>
    <property type="match status" value="1"/>
</dbReference>
<evidence type="ECO:0000256" key="4">
    <source>
        <dbReference type="ARBA" id="ARBA00022806"/>
    </source>
</evidence>
<protein>
    <recommendedName>
        <fullName evidence="8">Probable DNA 3'-5' helicase RecG</fullName>
    </recommendedName>
</protein>
<dbReference type="InterPro" id="IPR014001">
    <property type="entry name" value="Helicase_ATP-bd"/>
</dbReference>
<evidence type="ECO:0000256" key="7">
    <source>
        <dbReference type="ARBA" id="ARBA00023204"/>
    </source>
</evidence>
<dbReference type="Gene3D" id="3.40.50.300">
    <property type="entry name" value="P-loop containing nucleotide triphosphate hydrolases"/>
    <property type="match status" value="2"/>
</dbReference>
<evidence type="ECO:0000313" key="11">
    <source>
        <dbReference type="EMBL" id="MDJ1128825.1"/>
    </source>
</evidence>
<dbReference type="GO" id="GO:0016787">
    <property type="term" value="F:hydrolase activity"/>
    <property type="evidence" value="ECO:0007669"/>
    <property type="project" value="UniProtKB-KW"/>
</dbReference>
<proteinExistence type="predicted"/>
<dbReference type="NCBIfam" id="NF008168">
    <property type="entry name" value="PRK10917.2-2"/>
    <property type="match status" value="1"/>
</dbReference>
<feature type="domain" description="Helicase ATP-binding" evidence="9">
    <location>
        <begin position="291"/>
        <end position="452"/>
    </location>
</feature>
<dbReference type="PROSITE" id="PS51194">
    <property type="entry name" value="HELICASE_CTER"/>
    <property type="match status" value="1"/>
</dbReference>
<dbReference type="Pfam" id="PF19833">
    <property type="entry name" value="RecG_dom3_C"/>
    <property type="match status" value="1"/>
</dbReference>
<organism evidence="11 12">
    <name type="scientific">Kribbibacterium absianum</name>
    <dbReference type="NCBI Taxonomy" id="3044210"/>
    <lineage>
        <taxon>Bacteria</taxon>
        <taxon>Bacillati</taxon>
        <taxon>Actinomycetota</taxon>
        <taxon>Coriobacteriia</taxon>
        <taxon>Coriobacteriales</taxon>
        <taxon>Kribbibacteriaceae</taxon>
        <taxon>Kribbibacterium</taxon>
    </lineage>
</organism>
<dbReference type="Pfam" id="PF00270">
    <property type="entry name" value="DEAD"/>
    <property type="match status" value="1"/>
</dbReference>
<keyword evidence="1" id="KW-0547">Nucleotide-binding</keyword>
<keyword evidence="5" id="KW-0067">ATP-binding</keyword>
<evidence type="ECO:0000256" key="2">
    <source>
        <dbReference type="ARBA" id="ARBA00022763"/>
    </source>
</evidence>
<evidence type="ECO:0000256" key="3">
    <source>
        <dbReference type="ARBA" id="ARBA00022801"/>
    </source>
</evidence>
<dbReference type="Pfam" id="PF00271">
    <property type="entry name" value="Helicase_C"/>
    <property type="match status" value="1"/>
</dbReference>
<keyword evidence="12" id="KW-1185">Reference proteome</keyword>
<comment type="caution">
    <text evidence="11">The sequence shown here is derived from an EMBL/GenBank/DDBJ whole genome shotgun (WGS) entry which is preliminary data.</text>
</comment>
<dbReference type="Proteomes" id="UP001431693">
    <property type="component" value="Unassembled WGS sequence"/>
</dbReference>
<evidence type="ECO:0000259" key="9">
    <source>
        <dbReference type="PROSITE" id="PS51192"/>
    </source>
</evidence>
<dbReference type="InterPro" id="IPR047112">
    <property type="entry name" value="RecG/Mfd"/>
</dbReference>
<keyword evidence="6" id="KW-0238">DNA-binding</keyword>
<dbReference type="InterPro" id="IPR027417">
    <property type="entry name" value="P-loop_NTPase"/>
</dbReference>
<gene>
    <name evidence="11" type="primary">recG</name>
    <name evidence="11" type="ORF">QJ043_01835</name>
</gene>
<name>A0ABT6ZIE1_9ACTN</name>
<keyword evidence="3 11" id="KW-0378">Hydrolase</keyword>
<dbReference type="SMART" id="SM00490">
    <property type="entry name" value="HELICc"/>
    <property type="match status" value="1"/>
</dbReference>
<evidence type="ECO:0000313" key="12">
    <source>
        <dbReference type="Proteomes" id="UP001431693"/>
    </source>
</evidence>